<keyword evidence="7" id="KW-1003">Cell membrane</keyword>
<keyword evidence="2 7" id="KW-0813">Transport</keyword>
<comment type="subcellular location">
    <subcellularLocation>
        <location evidence="7">Cell membrane</location>
        <topology evidence="7">Peripheral membrane protein</topology>
    </subcellularLocation>
    <subcellularLocation>
        <location evidence="1">Membrane</location>
    </subcellularLocation>
</comment>
<evidence type="ECO:0000256" key="4">
    <source>
        <dbReference type="ARBA" id="ARBA00023065"/>
    </source>
</evidence>
<dbReference type="eggNOG" id="COG0712">
    <property type="taxonomic scope" value="Bacteria"/>
</dbReference>
<comment type="function">
    <text evidence="7">F(1)F(0) ATP synthase produces ATP from ADP in the presence of a proton or sodium gradient. F-type ATPases consist of two structural domains, F(1) containing the extramembraneous catalytic core and F(0) containing the membrane proton channel, linked together by a central stalk and a peripheral stalk. During catalysis, ATP synthesis in the catalytic domain of F(1) is coupled via a rotary mechanism of the central stalk subunits to proton translocation.</text>
</comment>
<dbReference type="PATRIC" id="fig|1276220.3.peg.56"/>
<keyword evidence="7" id="KW-0139">CF(1)</keyword>
<dbReference type="PANTHER" id="PTHR11910">
    <property type="entry name" value="ATP SYNTHASE DELTA CHAIN"/>
    <property type="match status" value="1"/>
</dbReference>
<dbReference type="GO" id="GO:0046933">
    <property type="term" value="F:proton-transporting ATP synthase activity, rotational mechanism"/>
    <property type="evidence" value="ECO:0007669"/>
    <property type="project" value="UniProtKB-UniRule"/>
</dbReference>
<keyword evidence="3 7" id="KW-0375">Hydrogen ion transport</keyword>
<dbReference type="SUPFAM" id="SSF47928">
    <property type="entry name" value="N-terminal domain of the delta subunit of the F1F0-ATP synthase"/>
    <property type="match status" value="1"/>
</dbReference>
<dbReference type="InterPro" id="IPR026015">
    <property type="entry name" value="ATP_synth_OSCP/delta_N_sf"/>
</dbReference>
<dbReference type="STRING" id="1276220.STAIW_v1c00560"/>
<dbReference type="GO" id="GO:0045259">
    <property type="term" value="C:proton-transporting ATP synthase complex"/>
    <property type="evidence" value="ECO:0007669"/>
    <property type="project" value="UniProtKB-KW"/>
</dbReference>
<dbReference type="Gene3D" id="1.10.520.20">
    <property type="entry name" value="N-terminal domain of the delta subunit of the F1F0-ATP synthase"/>
    <property type="match status" value="1"/>
</dbReference>
<evidence type="ECO:0000256" key="3">
    <source>
        <dbReference type="ARBA" id="ARBA00022781"/>
    </source>
</evidence>
<dbReference type="EMBL" id="CP005074">
    <property type="protein sequence ID" value="AGR40751.1"/>
    <property type="molecule type" value="Genomic_DNA"/>
</dbReference>
<evidence type="ECO:0000313" key="9">
    <source>
        <dbReference type="Proteomes" id="UP000014984"/>
    </source>
</evidence>
<gene>
    <name evidence="7 8" type="primary">atpH</name>
    <name evidence="8" type="ORF">STAIW_v1c00560</name>
</gene>
<evidence type="ECO:0000256" key="6">
    <source>
        <dbReference type="ARBA" id="ARBA00023310"/>
    </source>
</evidence>
<dbReference type="InterPro" id="IPR000711">
    <property type="entry name" value="ATPase_OSCP/dsu"/>
</dbReference>
<dbReference type="NCBIfam" id="NF009975">
    <property type="entry name" value="PRK13436.1"/>
    <property type="match status" value="1"/>
</dbReference>
<dbReference type="OrthoDB" id="389583at2"/>
<proteinExistence type="inferred from homology"/>
<name>S5LVY4_9MOLU</name>
<keyword evidence="4 7" id="KW-0406">Ion transport</keyword>
<dbReference type="Pfam" id="PF00213">
    <property type="entry name" value="OSCP"/>
    <property type="match status" value="1"/>
</dbReference>
<dbReference type="HOGENOM" id="CLU_085114_4_2_14"/>
<evidence type="ECO:0000256" key="2">
    <source>
        <dbReference type="ARBA" id="ARBA00022448"/>
    </source>
</evidence>
<comment type="similarity">
    <text evidence="7">Belongs to the ATPase delta chain family.</text>
</comment>
<dbReference type="RefSeq" id="WP_020833890.1">
    <property type="nucleotide sequence ID" value="NC_021846.1"/>
</dbReference>
<keyword evidence="6 7" id="KW-0066">ATP synthesis</keyword>
<dbReference type="HAMAP" id="MF_01416">
    <property type="entry name" value="ATP_synth_delta_bact"/>
    <property type="match status" value="1"/>
</dbReference>
<evidence type="ECO:0000313" key="8">
    <source>
        <dbReference type="EMBL" id="AGR40751.1"/>
    </source>
</evidence>
<dbReference type="GO" id="GO:0005886">
    <property type="term" value="C:plasma membrane"/>
    <property type="evidence" value="ECO:0007669"/>
    <property type="project" value="UniProtKB-SubCell"/>
</dbReference>
<dbReference type="KEGG" id="stai:STAIW_v1c00560"/>
<organism evidence="8 9">
    <name type="scientific">Spiroplasma taiwanense CT-1</name>
    <dbReference type="NCBI Taxonomy" id="1276220"/>
    <lineage>
        <taxon>Bacteria</taxon>
        <taxon>Bacillati</taxon>
        <taxon>Mycoplasmatota</taxon>
        <taxon>Mollicutes</taxon>
        <taxon>Entomoplasmatales</taxon>
        <taxon>Spiroplasmataceae</taxon>
        <taxon>Spiroplasma</taxon>
    </lineage>
</organism>
<protein>
    <recommendedName>
        <fullName evidence="7">ATP synthase subunit delta</fullName>
    </recommendedName>
    <alternativeName>
        <fullName evidence="7">ATP synthase F(1) sector subunit delta</fullName>
    </alternativeName>
    <alternativeName>
        <fullName evidence="7">F-type ATPase subunit delta</fullName>
        <shortName evidence="7">F-ATPase subunit delta</shortName>
    </alternativeName>
</protein>
<keyword evidence="5 7" id="KW-0472">Membrane</keyword>
<keyword evidence="9" id="KW-1185">Reference proteome</keyword>
<dbReference type="PRINTS" id="PR00125">
    <property type="entry name" value="ATPASEDELTA"/>
</dbReference>
<evidence type="ECO:0000256" key="5">
    <source>
        <dbReference type="ARBA" id="ARBA00023136"/>
    </source>
</evidence>
<dbReference type="AlphaFoldDB" id="S5LVY4"/>
<evidence type="ECO:0000256" key="7">
    <source>
        <dbReference type="HAMAP-Rule" id="MF_01416"/>
    </source>
</evidence>
<comment type="function">
    <text evidence="7">This protein is part of the stalk that links CF(0) to CF(1). It either transmits conformational changes from CF(0) to CF(1) or is implicated in proton conduction.</text>
</comment>
<dbReference type="NCBIfam" id="TIGR01145">
    <property type="entry name" value="ATP_synt_delta"/>
    <property type="match status" value="1"/>
</dbReference>
<sequence>MIKQSLIINWAEAIFEIAKEKNKVKEYCEILSELLEIFKENAEAIEFIANRNILLETRLKFIDLIFANKIEAELLNTLKLLVERNYFGSIIYILSEAIKKIYEQLEIQNGVIYSTQKLDDKLIKKIEKKIELKINQKIKLENKIDNNLLAGIRIEVLNKKYDFSLKGKIEDMKSIILTNRN</sequence>
<reference evidence="8 9" key="1">
    <citation type="journal article" date="2013" name="Genome Biol. Evol.">
        <title>Comparison of metabolic capacities and inference of gene content evolution in mosquito-associated Spiroplasma diminutum and S. taiwanense.</title>
        <authorList>
            <person name="Lo W.S."/>
            <person name="Ku C."/>
            <person name="Chen L.L."/>
            <person name="Chang T.H."/>
            <person name="Kuo C.H."/>
        </authorList>
    </citation>
    <scope>NUCLEOTIDE SEQUENCE [LARGE SCALE GENOMIC DNA]</scope>
    <source>
        <strain evidence="8">CT-1</strain>
    </source>
</reference>
<evidence type="ECO:0000256" key="1">
    <source>
        <dbReference type="ARBA" id="ARBA00004370"/>
    </source>
</evidence>
<dbReference type="Proteomes" id="UP000014984">
    <property type="component" value="Chromosome"/>
</dbReference>
<accession>S5LVY4</accession>